<proteinExistence type="predicted"/>
<evidence type="ECO:0000256" key="6">
    <source>
        <dbReference type="PROSITE-ProRule" id="PRU00094"/>
    </source>
</evidence>
<protein>
    <recommendedName>
        <fullName evidence="7">GATA-type domain-containing protein</fullName>
    </recommendedName>
</protein>
<dbReference type="GO" id="GO:0006355">
    <property type="term" value="P:regulation of DNA-templated transcription"/>
    <property type="evidence" value="ECO:0007669"/>
    <property type="project" value="InterPro"/>
</dbReference>
<dbReference type="STRING" id="2004952.A0A2C5YQD8"/>
<keyword evidence="3" id="KW-0862">Zinc</keyword>
<dbReference type="GO" id="GO:0008270">
    <property type="term" value="F:zinc ion binding"/>
    <property type="evidence" value="ECO:0007669"/>
    <property type="project" value="UniProtKB-KW"/>
</dbReference>
<dbReference type="PANTHER" id="PTHR47172:SF24">
    <property type="entry name" value="GATA ZINC FINGER DOMAIN-CONTAINING PROTEIN 14-RELATED"/>
    <property type="match status" value="1"/>
</dbReference>
<dbReference type="Pfam" id="PF00320">
    <property type="entry name" value="GATA"/>
    <property type="match status" value="1"/>
</dbReference>
<dbReference type="GO" id="GO:0043565">
    <property type="term" value="F:sequence-specific DNA binding"/>
    <property type="evidence" value="ECO:0007669"/>
    <property type="project" value="InterPro"/>
</dbReference>
<keyword evidence="2 6" id="KW-0863">Zinc-finger</keyword>
<keyword evidence="5" id="KW-0804">Transcription</keyword>
<dbReference type="InterPro" id="IPR013088">
    <property type="entry name" value="Znf_NHR/GATA"/>
</dbReference>
<dbReference type="Proteomes" id="UP000226431">
    <property type="component" value="Unassembled WGS sequence"/>
</dbReference>
<reference evidence="8 9" key="1">
    <citation type="submission" date="2017-06" db="EMBL/GenBank/DDBJ databases">
        <title>Ant-infecting Ophiocordyceps genomes reveal a high diversity of potential behavioral manipulation genes and a possible major role for enterotoxins.</title>
        <authorList>
            <person name="De Bekker C."/>
            <person name="Evans H.C."/>
            <person name="Brachmann A."/>
            <person name="Hughes D.P."/>
        </authorList>
    </citation>
    <scope>NUCLEOTIDE SEQUENCE [LARGE SCALE GENOMIC DNA]</scope>
    <source>
        <strain evidence="8 9">Map16</strain>
    </source>
</reference>
<sequence length="171" mass="18757">MSASPLLACSPGGSVKFIASPETMSLNALLQNESFQQLRAKADHLARLADDFPGYNGILSNPIADGELDGVLRLSGNIVNSLDKIVLLRNQLQNAEHQAISQALEPARHVRMKRVPKKTGLHACHKCDRTDTPKWRAGPHGPRSLCNVCGLLNAKREKRHMSRCPPRPIDT</sequence>
<dbReference type="AlphaFoldDB" id="A0A2C5YQD8"/>
<evidence type="ECO:0000313" key="9">
    <source>
        <dbReference type="Proteomes" id="UP000226431"/>
    </source>
</evidence>
<evidence type="ECO:0000313" key="8">
    <source>
        <dbReference type="EMBL" id="PHH69244.1"/>
    </source>
</evidence>
<feature type="domain" description="GATA-type" evidence="7">
    <location>
        <begin position="118"/>
        <end position="152"/>
    </location>
</feature>
<keyword evidence="9" id="KW-1185">Reference proteome</keyword>
<keyword evidence="4" id="KW-0805">Transcription regulation</keyword>
<organism evidence="8 9">
    <name type="scientific">Ophiocordyceps camponoti-rufipedis</name>
    <dbReference type="NCBI Taxonomy" id="2004952"/>
    <lineage>
        <taxon>Eukaryota</taxon>
        <taxon>Fungi</taxon>
        <taxon>Dikarya</taxon>
        <taxon>Ascomycota</taxon>
        <taxon>Pezizomycotina</taxon>
        <taxon>Sordariomycetes</taxon>
        <taxon>Hypocreomycetidae</taxon>
        <taxon>Hypocreales</taxon>
        <taxon>Ophiocordycipitaceae</taxon>
        <taxon>Ophiocordyceps</taxon>
    </lineage>
</organism>
<dbReference type="PROSITE" id="PS50114">
    <property type="entry name" value="GATA_ZN_FINGER_2"/>
    <property type="match status" value="1"/>
</dbReference>
<evidence type="ECO:0000256" key="3">
    <source>
        <dbReference type="ARBA" id="ARBA00022833"/>
    </source>
</evidence>
<dbReference type="OrthoDB" id="2162994at2759"/>
<keyword evidence="1" id="KW-0479">Metal-binding</keyword>
<dbReference type="EMBL" id="NJES01000799">
    <property type="protein sequence ID" value="PHH69244.1"/>
    <property type="molecule type" value="Genomic_DNA"/>
</dbReference>
<dbReference type="Gene3D" id="3.30.50.10">
    <property type="entry name" value="Erythroid Transcription Factor GATA-1, subunit A"/>
    <property type="match status" value="1"/>
</dbReference>
<evidence type="ECO:0000256" key="2">
    <source>
        <dbReference type="ARBA" id="ARBA00022771"/>
    </source>
</evidence>
<dbReference type="SUPFAM" id="SSF57716">
    <property type="entry name" value="Glucocorticoid receptor-like (DNA-binding domain)"/>
    <property type="match status" value="1"/>
</dbReference>
<name>A0A2C5YQD8_9HYPO</name>
<evidence type="ECO:0000259" key="7">
    <source>
        <dbReference type="PROSITE" id="PS50114"/>
    </source>
</evidence>
<dbReference type="SMART" id="SM00401">
    <property type="entry name" value="ZnF_GATA"/>
    <property type="match status" value="1"/>
</dbReference>
<evidence type="ECO:0000256" key="4">
    <source>
        <dbReference type="ARBA" id="ARBA00023015"/>
    </source>
</evidence>
<dbReference type="InterPro" id="IPR000679">
    <property type="entry name" value="Znf_GATA"/>
</dbReference>
<evidence type="ECO:0000256" key="1">
    <source>
        <dbReference type="ARBA" id="ARBA00022723"/>
    </source>
</evidence>
<dbReference type="PANTHER" id="PTHR47172">
    <property type="entry name" value="OS01G0976800 PROTEIN"/>
    <property type="match status" value="1"/>
</dbReference>
<evidence type="ECO:0000256" key="5">
    <source>
        <dbReference type="ARBA" id="ARBA00023163"/>
    </source>
</evidence>
<gene>
    <name evidence="8" type="ORF">CDD80_6877</name>
</gene>
<accession>A0A2C5YQD8</accession>
<comment type="caution">
    <text evidence="8">The sequence shown here is derived from an EMBL/GenBank/DDBJ whole genome shotgun (WGS) entry which is preliminary data.</text>
</comment>